<name>A0A9Q0VAC1_SALPP</name>
<dbReference type="Proteomes" id="UP001151532">
    <property type="component" value="Chromosome 19"/>
</dbReference>
<accession>A0A9Q0VAC1</accession>
<keyword evidence="2" id="KW-1185">Reference proteome</keyword>
<dbReference type="EMBL" id="JAPFFK010000009">
    <property type="protein sequence ID" value="KAJ6744693.1"/>
    <property type="molecule type" value="Genomic_DNA"/>
</dbReference>
<evidence type="ECO:0000313" key="1">
    <source>
        <dbReference type="EMBL" id="KAJ6744693.1"/>
    </source>
</evidence>
<reference evidence="1" key="2">
    <citation type="journal article" date="2023" name="Int. J. Mol. Sci.">
        <title>De Novo Assembly and Annotation of 11 Diverse Shrub Willow (Salix) Genomes Reveals Novel Gene Organization in Sex-Linked Regions.</title>
        <authorList>
            <person name="Hyden B."/>
            <person name="Feng K."/>
            <person name="Yates T.B."/>
            <person name="Jawdy S."/>
            <person name="Cereghino C."/>
            <person name="Smart L.B."/>
            <person name="Muchero W."/>
        </authorList>
    </citation>
    <scope>NUCLEOTIDE SEQUENCE</scope>
    <source>
        <tissue evidence="1">Shoot tip</tissue>
    </source>
</reference>
<organism evidence="1 2">
    <name type="scientific">Salix purpurea</name>
    <name type="common">Purple osier willow</name>
    <dbReference type="NCBI Taxonomy" id="77065"/>
    <lineage>
        <taxon>Eukaryota</taxon>
        <taxon>Viridiplantae</taxon>
        <taxon>Streptophyta</taxon>
        <taxon>Embryophyta</taxon>
        <taxon>Tracheophyta</taxon>
        <taxon>Spermatophyta</taxon>
        <taxon>Magnoliopsida</taxon>
        <taxon>eudicotyledons</taxon>
        <taxon>Gunneridae</taxon>
        <taxon>Pentapetalae</taxon>
        <taxon>rosids</taxon>
        <taxon>fabids</taxon>
        <taxon>Malpighiales</taxon>
        <taxon>Salicaceae</taxon>
        <taxon>Saliceae</taxon>
        <taxon>Salix</taxon>
    </lineage>
</organism>
<sequence>MSCFESRHNLPVRLPEQLHNQPIVGLTDRSLVELVWVEHSPAGWLVQLTPDSHNLHCLQLAAQDNLAQIEKAQIMET</sequence>
<gene>
    <name evidence="1" type="ORF">OIU79_030922</name>
</gene>
<proteinExistence type="predicted"/>
<dbReference type="AlphaFoldDB" id="A0A9Q0VAC1"/>
<comment type="caution">
    <text evidence="1">The sequence shown here is derived from an EMBL/GenBank/DDBJ whole genome shotgun (WGS) entry which is preliminary data.</text>
</comment>
<protein>
    <submittedName>
        <fullName evidence="1">Uncharacterized protein</fullName>
    </submittedName>
</protein>
<evidence type="ECO:0000313" key="2">
    <source>
        <dbReference type="Proteomes" id="UP001151532"/>
    </source>
</evidence>
<reference evidence="1" key="1">
    <citation type="submission" date="2022-11" db="EMBL/GenBank/DDBJ databases">
        <authorList>
            <person name="Hyden B.L."/>
            <person name="Feng K."/>
            <person name="Yates T."/>
            <person name="Jawdy S."/>
            <person name="Smart L.B."/>
            <person name="Muchero W."/>
        </authorList>
    </citation>
    <scope>NUCLEOTIDE SEQUENCE</scope>
    <source>
        <tissue evidence="1">Shoot tip</tissue>
    </source>
</reference>